<feature type="transmembrane region" description="Helical" evidence="1">
    <location>
        <begin position="64"/>
        <end position="81"/>
    </location>
</feature>
<feature type="transmembrane region" description="Helical" evidence="1">
    <location>
        <begin position="7"/>
        <end position="29"/>
    </location>
</feature>
<dbReference type="AlphaFoldDB" id="A0AAW9NTW3"/>
<dbReference type="RefSeq" id="WP_326122918.1">
    <property type="nucleotide sequence ID" value="NZ_JARSFG010000011.1"/>
</dbReference>
<evidence type="ECO:0000256" key="1">
    <source>
        <dbReference type="SAM" id="Phobius"/>
    </source>
</evidence>
<organism evidence="2 3">
    <name type="scientific">Metasolibacillus meyeri</name>
    <dbReference type="NCBI Taxonomy" id="1071052"/>
    <lineage>
        <taxon>Bacteria</taxon>
        <taxon>Bacillati</taxon>
        <taxon>Bacillota</taxon>
        <taxon>Bacilli</taxon>
        <taxon>Bacillales</taxon>
        <taxon>Caryophanaceae</taxon>
        <taxon>Metasolibacillus</taxon>
    </lineage>
</organism>
<sequence length="82" mass="9492">MKEKKFDILMLFQIIFVILVMAISIYGMFTKNNQSIPFLLIFMALIILILGSREYKRTHSLIGGIFYLSSVLFILFVAIKIV</sequence>
<evidence type="ECO:0000313" key="2">
    <source>
        <dbReference type="EMBL" id="MEC1178396.1"/>
    </source>
</evidence>
<comment type="caution">
    <text evidence="2">The sequence shown here is derived from an EMBL/GenBank/DDBJ whole genome shotgun (WGS) entry which is preliminary data.</text>
</comment>
<proteinExistence type="predicted"/>
<name>A0AAW9NTW3_9BACL</name>
<keyword evidence="1" id="KW-1133">Transmembrane helix</keyword>
<accession>A0AAW9NTW3</accession>
<keyword evidence="1" id="KW-0812">Transmembrane</keyword>
<evidence type="ECO:0000313" key="3">
    <source>
        <dbReference type="Proteomes" id="UP001344888"/>
    </source>
</evidence>
<feature type="transmembrane region" description="Helical" evidence="1">
    <location>
        <begin position="35"/>
        <end position="52"/>
    </location>
</feature>
<dbReference type="Proteomes" id="UP001344888">
    <property type="component" value="Unassembled WGS sequence"/>
</dbReference>
<evidence type="ECO:0008006" key="4">
    <source>
        <dbReference type="Google" id="ProtNLM"/>
    </source>
</evidence>
<keyword evidence="1" id="KW-0472">Membrane</keyword>
<reference evidence="2 3" key="1">
    <citation type="submission" date="2023-03" db="EMBL/GenBank/DDBJ databases">
        <title>Bacillus Genome Sequencing.</title>
        <authorList>
            <person name="Dunlap C."/>
        </authorList>
    </citation>
    <scope>NUCLEOTIDE SEQUENCE [LARGE SCALE GENOMIC DNA]</scope>
    <source>
        <strain evidence="2 3">B-59205</strain>
    </source>
</reference>
<protein>
    <recommendedName>
        <fullName evidence="4">DUF3953 domain-containing protein</fullName>
    </recommendedName>
</protein>
<dbReference type="EMBL" id="JARSFG010000011">
    <property type="protein sequence ID" value="MEC1178396.1"/>
    <property type="molecule type" value="Genomic_DNA"/>
</dbReference>
<gene>
    <name evidence="2" type="ORF">P9B03_07880</name>
</gene>
<keyword evidence="3" id="KW-1185">Reference proteome</keyword>